<dbReference type="EMBL" id="SIDB01000010">
    <property type="protein sequence ID" value="KAI3426944.1"/>
    <property type="molecule type" value="Genomic_DNA"/>
</dbReference>
<sequence>MIAAISRVAVPLQRPGAGRQTPRRARAVTPRAMLPDMVATIGDAAAAAPGSVDAPIGAIVLGAIVVTGLSFAVSAGLKPGTDAAIEIQKRDAKKYNKYDD</sequence>
<keyword evidence="2" id="KW-1185">Reference proteome</keyword>
<proteinExistence type="predicted"/>
<reference evidence="1" key="2">
    <citation type="submission" date="2020-11" db="EMBL/GenBank/DDBJ databases">
        <authorList>
            <person name="Cecchin M."/>
            <person name="Marcolungo L."/>
            <person name="Rossato M."/>
            <person name="Girolomoni L."/>
            <person name="Cosentino E."/>
            <person name="Cuine S."/>
            <person name="Li-Beisson Y."/>
            <person name="Delledonne M."/>
            <person name="Ballottari M."/>
        </authorList>
    </citation>
    <scope>NUCLEOTIDE SEQUENCE</scope>
    <source>
        <strain evidence="1">211/11P</strain>
        <tissue evidence="1">Whole cell</tissue>
    </source>
</reference>
<protein>
    <submittedName>
        <fullName evidence="1">Uncharacterized protein</fullName>
    </submittedName>
</protein>
<organism evidence="1 2">
    <name type="scientific">Chlorella vulgaris</name>
    <name type="common">Green alga</name>
    <dbReference type="NCBI Taxonomy" id="3077"/>
    <lineage>
        <taxon>Eukaryota</taxon>
        <taxon>Viridiplantae</taxon>
        <taxon>Chlorophyta</taxon>
        <taxon>core chlorophytes</taxon>
        <taxon>Trebouxiophyceae</taxon>
        <taxon>Chlorellales</taxon>
        <taxon>Chlorellaceae</taxon>
        <taxon>Chlorella clade</taxon>
        <taxon>Chlorella</taxon>
    </lineage>
</organism>
<evidence type="ECO:0000313" key="2">
    <source>
        <dbReference type="Proteomes" id="UP001055712"/>
    </source>
</evidence>
<dbReference type="AlphaFoldDB" id="A0A9D4TJ74"/>
<gene>
    <name evidence="1" type="ORF">D9Q98_006888</name>
</gene>
<name>A0A9D4TJ74_CHLVU</name>
<reference evidence="1" key="1">
    <citation type="journal article" date="2019" name="Plant J.">
        <title>Chlorella vulgaris genome assembly and annotation reveals the molecular basis for metabolic acclimation to high light conditions.</title>
        <authorList>
            <person name="Cecchin M."/>
            <person name="Marcolungo L."/>
            <person name="Rossato M."/>
            <person name="Girolomoni L."/>
            <person name="Cosentino E."/>
            <person name="Cuine S."/>
            <person name="Li-Beisson Y."/>
            <person name="Delledonne M."/>
            <person name="Ballottari M."/>
        </authorList>
    </citation>
    <scope>NUCLEOTIDE SEQUENCE</scope>
    <source>
        <strain evidence="1">211/11P</strain>
    </source>
</reference>
<comment type="caution">
    <text evidence="1">The sequence shown here is derived from an EMBL/GenBank/DDBJ whole genome shotgun (WGS) entry which is preliminary data.</text>
</comment>
<dbReference type="OrthoDB" id="10528033at2759"/>
<dbReference type="Proteomes" id="UP001055712">
    <property type="component" value="Unassembled WGS sequence"/>
</dbReference>
<accession>A0A9D4TJ74</accession>
<evidence type="ECO:0000313" key="1">
    <source>
        <dbReference type="EMBL" id="KAI3426944.1"/>
    </source>
</evidence>